<dbReference type="InterPro" id="IPR000380">
    <property type="entry name" value="Topo_IA"/>
</dbReference>
<dbReference type="InterPro" id="IPR003602">
    <property type="entry name" value="Topo_IA_DNA-bd_dom"/>
</dbReference>
<dbReference type="RefSeq" id="WP_248007081.1">
    <property type="nucleotide sequence ID" value="NZ_JAJHVV010000001.1"/>
</dbReference>
<feature type="region of interest" description="Interaction with DNA" evidence="12">
    <location>
        <begin position="198"/>
        <end position="203"/>
    </location>
</feature>
<dbReference type="GO" id="GO:0005694">
    <property type="term" value="C:chromosome"/>
    <property type="evidence" value="ECO:0007669"/>
    <property type="project" value="InterPro"/>
</dbReference>
<reference evidence="15" key="1">
    <citation type="submission" date="2021-11" db="EMBL/GenBank/DDBJ databases">
        <title>Vibrio ZSDE26 sp. nov. and Vibrio ZSDZ34 sp. nov., isolated from coastal seawater in Qingdao.</title>
        <authorList>
            <person name="Zhang P."/>
        </authorList>
    </citation>
    <scope>NUCLEOTIDE SEQUENCE</scope>
    <source>
        <strain evidence="15">ZSDE26</strain>
    </source>
</reference>
<keyword evidence="3" id="KW-0479">Metal-binding</keyword>
<dbReference type="CDD" id="cd03363">
    <property type="entry name" value="TOPRIM_TopoIA_TopoI"/>
    <property type="match status" value="1"/>
</dbReference>
<dbReference type="SMART" id="SM00436">
    <property type="entry name" value="TOP1Bc"/>
    <property type="match status" value="1"/>
</dbReference>
<dbReference type="SUPFAM" id="SSF57783">
    <property type="entry name" value="Zinc beta-ribbon"/>
    <property type="match status" value="3"/>
</dbReference>
<dbReference type="GO" id="GO:0008270">
    <property type="term" value="F:zinc ion binding"/>
    <property type="evidence" value="ECO:0007669"/>
    <property type="project" value="UniProtKB-KW"/>
</dbReference>
<dbReference type="EMBL" id="JAJHVV010000001">
    <property type="protein sequence ID" value="MCK6261966.1"/>
    <property type="molecule type" value="Genomic_DNA"/>
</dbReference>
<dbReference type="PRINTS" id="PR00417">
    <property type="entry name" value="PRTPISMRASEI"/>
</dbReference>
<dbReference type="EC" id="5.6.2.1" evidence="12"/>
<evidence type="ECO:0000256" key="6">
    <source>
        <dbReference type="ARBA" id="ARBA00022833"/>
    </source>
</evidence>
<keyword evidence="6" id="KW-0862">Zinc</keyword>
<dbReference type="SUPFAM" id="SSF56712">
    <property type="entry name" value="Prokaryotic type I DNA topoisomerase"/>
    <property type="match status" value="1"/>
</dbReference>
<comment type="subunit">
    <text evidence="12">Monomer.</text>
</comment>
<feature type="domain" description="Toprim" evidence="13">
    <location>
        <begin position="3"/>
        <end position="148"/>
    </location>
</feature>
<evidence type="ECO:0000256" key="5">
    <source>
        <dbReference type="ARBA" id="ARBA00022771"/>
    </source>
</evidence>
<dbReference type="SMART" id="SM00493">
    <property type="entry name" value="TOPRIM"/>
    <property type="match status" value="1"/>
</dbReference>
<feature type="site" description="Interaction with DNA" evidence="12">
    <location>
        <position position="512"/>
    </location>
</feature>
<dbReference type="InterPro" id="IPR013498">
    <property type="entry name" value="Topo_IA_Znf"/>
</dbReference>
<dbReference type="Pfam" id="PF01396">
    <property type="entry name" value="Zn_ribbon_Top1"/>
    <property type="match status" value="2"/>
</dbReference>
<dbReference type="Pfam" id="PF08272">
    <property type="entry name" value="Zn_Ribbon_Topo"/>
    <property type="match status" value="2"/>
</dbReference>
<proteinExistence type="inferred from homology"/>
<dbReference type="Gene3D" id="2.70.20.10">
    <property type="entry name" value="Topoisomerase I, domain 3"/>
    <property type="match status" value="1"/>
</dbReference>
<dbReference type="InterPro" id="IPR013497">
    <property type="entry name" value="Topo_IA_cen"/>
</dbReference>
<dbReference type="PANTHER" id="PTHR42785:SF1">
    <property type="entry name" value="DNA TOPOISOMERASE"/>
    <property type="match status" value="1"/>
</dbReference>
<dbReference type="GO" id="GO:0006265">
    <property type="term" value="P:DNA topological change"/>
    <property type="evidence" value="ECO:0007669"/>
    <property type="project" value="UniProtKB-UniRule"/>
</dbReference>
<feature type="site" description="Interaction with DNA" evidence="12">
    <location>
        <position position="175"/>
    </location>
</feature>
<dbReference type="GO" id="GO:0003677">
    <property type="term" value="F:DNA binding"/>
    <property type="evidence" value="ECO:0007669"/>
    <property type="project" value="UniProtKB-KW"/>
</dbReference>
<comment type="caution">
    <text evidence="15">The sequence shown here is derived from an EMBL/GenBank/DDBJ whole genome shotgun (WGS) entry which is preliminary data.</text>
</comment>
<dbReference type="Pfam" id="PF01751">
    <property type="entry name" value="Toprim"/>
    <property type="match status" value="1"/>
</dbReference>
<accession>A0A9X2BFM7</accession>
<evidence type="ECO:0000256" key="8">
    <source>
        <dbReference type="ARBA" id="ARBA00023029"/>
    </source>
</evidence>
<dbReference type="CDD" id="cd00186">
    <property type="entry name" value="TOP1Ac"/>
    <property type="match status" value="1"/>
</dbReference>
<dbReference type="Pfam" id="PF21372">
    <property type="entry name" value="Zn_ribbon_bTOP1"/>
    <property type="match status" value="1"/>
</dbReference>
<feature type="active site" description="O-(5'-phospho-DNA)-tyrosine intermediate" evidence="12">
    <location>
        <position position="325"/>
    </location>
</feature>
<evidence type="ECO:0000256" key="4">
    <source>
        <dbReference type="ARBA" id="ARBA00022737"/>
    </source>
</evidence>
<keyword evidence="8 12" id="KW-0799">Topoisomerase</keyword>
<organism evidence="15 16">
    <name type="scientific">Vibrio amylolyticus</name>
    <dbReference type="NCBI Taxonomy" id="2847292"/>
    <lineage>
        <taxon>Bacteria</taxon>
        <taxon>Pseudomonadati</taxon>
        <taxon>Pseudomonadota</taxon>
        <taxon>Gammaproteobacteria</taxon>
        <taxon>Vibrionales</taxon>
        <taxon>Vibrionaceae</taxon>
        <taxon>Vibrio</taxon>
    </lineage>
</organism>
<dbReference type="GO" id="GO:0003917">
    <property type="term" value="F:DNA topoisomerase type I (single strand cut, ATP-independent) activity"/>
    <property type="evidence" value="ECO:0007669"/>
    <property type="project" value="UniProtKB-UniRule"/>
</dbReference>
<dbReference type="InterPro" id="IPR013826">
    <property type="entry name" value="Topo_IA_cen_sub3"/>
</dbReference>
<protein>
    <recommendedName>
        <fullName evidence="12">DNA topoisomerase 1</fullName>
        <ecNumber evidence="12">5.6.2.1</ecNumber>
    </recommendedName>
    <alternativeName>
        <fullName evidence="12">DNA topoisomerase I</fullName>
    </alternativeName>
</protein>
<dbReference type="FunFam" id="3.30.65.10:FF:000002">
    <property type="entry name" value="DNA topoisomerase 1"/>
    <property type="match status" value="1"/>
</dbReference>
<evidence type="ECO:0000259" key="14">
    <source>
        <dbReference type="PROSITE" id="PS52039"/>
    </source>
</evidence>
<dbReference type="FunFam" id="1.10.290.10:FF:000002">
    <property type="entry name" value="DNA topoisomerase 1"/>
    <property type="match status" value="1"/>
</dbReference>
<dbReference type="InterPro" id="IPR006171">
    <property type="entry name" value="TOPRIM_dom"/>
</dbReference>
<gene>
    <name evidence="12 15" type="primary">topA</name>
    <name evidence="15" type="ORF">KP803_01610</name>
</gene>
<feature type="site" description="Interaction with DNA" evidence="12">
    <location>
        <position position="178"/>
    </location>
</feature>
<keyword evidence="10 12" id="KW-0413">Isomerase</keyword>
<dbReference type="InterPro" id="IPR013263">
    <property type="entry name" value="TopoI_Znr_bac"/>
</dbReference>
<evidence type="ECO:0000259" key="13">
    <source>
        <dbReference type="PROSITE" id="PS50880"/>
    </source>
</evidence>
<evidence type="ECO:0000256" key="1">
    <source>
        <dbReference type="ARBA" id="ARBA00000213"/>
    </source>
</evidence>
<feature type="site" description="Interaction with DNA" evidence="12">
    <location>
        <position position="174"/>
    </location>
</feature>
<dbReference type="NCBIfam" id="TIGR01051">
    <property type="entry name" value="topA_bact"/>
    <property type="match status" value="1"/>
</dbReference>
<evidence type="ECO:0000256" key="11">
    <source>
        <dbReference type="ARBA" id="ARBA00053060"/>
    </source>
</evidence>
<dbReference type="Proteomes" id="UP001139559">
    <property type="component" value="Unassembled WGS sequence"/>
</dbReference>
<keyword evidence="5" id="KW-0863">Zinc-finger</keyword>
<keyword evidence="7" id="KW-0460">Magnesium</keyword>
<evidence type="ECO:0000256" key="3">
    <source>
        <dbReference type="ARBA" id="ARBA00022723"/>
    </source>
</evidence>
<dbReference type="AlphaFoldDB" id="A0A9X2BFM7"/>
<evidence type="ECO:0000256" key="7">
    <source>
        <dbReference type="ARBA" id="ARBA00022842"/>
    </source>
</evidence>
<comment type="catalytic activity">
    <reaction evidence="1 12">
        <text>ATP-independent breakage of single-stranded DNA, followed by passage and rejoining.</text>
        <dbReference type="EC" id="5.6.2.1"/>
    </reaction>
</comment>
<dbReference type="InterPro" id="IPR023405">
    <property type="entry name" value="Topo_IA_core_domain"/>
</dbReference>
<dbReference type="PROSITE" id="PS50880">
    <property type="entry name" value="TOPRIM"/>
    <property type="match status" value="1"/>
</dbReference>
<feature type="site" description="Interaction with DNA" evidence="12">
    <location>
        <position position="327"/>
    </location>
</feature>
<dbReference type="PROSITE" id="PS00396">
    <property type="entry name" value="TOPO_IA_1"/>
    <property type="match status" value="1"/>
</dbReference>
<dbReference type="PROSITE" id="PS52039">
    <property type="entry name" value="TOPO_IA_2"/>
    <property type="match status" value="1"/>
</dbReference>
<evidence type="ECO:0000256" key="10">
    <source>
        <dbReference type="ARBA" id="ARBA00023235"/>
    </source>
</evidence>
<dbReference type="Gene3D" id="1.10.290.10">
    <property type="entry name" value="Topoisomerase I, domain 4"/>
    <property type="match status" value="1"/>
</dbReference>
<dbReference type="InterPro" id="IPR003601">
    <property type="entry name" value="Topo_IA_2"/>
</dbReference>
<dbReference type="PANTHER" id="PTHR42785">
    <property type="entry name" value="DNA TOPOISOMERASE, TYPE IA, CORE"/>
    <property type="match status" value="1"/>
</dbReference>
<keyword evidence="4" id="KW-0677">Repeat</keyword>
<dbReference type="Gene3D" id="3.30.65.10">
    <property type="entry name" value="Bacterial Topoisomerase I, domain 1"/>
    <property type="match status" value="3"/>
</dbReference>
<dbReference type="InterPro" id="IPR023406">
    <property type="entry name" value="Topo_IA_AS"/>
</dbReference>
<dbReference type="HAMAP" id="MF_00952">
    <property type="entry name" value="Topoisom_1_prok"/>
    <property type="match status" value="1"/>
</dbReference>
<name>A0A9X2BFM7_9VIBR</name>
<evidence type="ECO:0000256" key="2">
    <source>
        <dbReference type="ARBA" id="ARBA00009446"/>
    </source>
</evidence>
<dbReference type="InterPro" id="IPR028612">
    <property type="entry name" value="Topoisom_1_IA"/>
</dbReference>
<dbReference type="Gene3D" id="1.10.460.10">
    <property type="entry name" value="Topoisomerase I, domain 2"/>
    <property type="match status" value="1"/>
</dbReference>
<evidence type="ECO:0000256" key="9">
    <source>
        <dbReference type="ARBA" id="ARBA00023125"/>
    </source>
</evidence>
<dbReference type="InterPro" id="IPR034149">
    <property type="entry name" value="TOPRIM_TopoI"/>
</dbReference>
<dbReference type="InterPro" id="IPR049330">
    <property type="entry name" value="TOP1_Znf"/>
</dbReference>
<dbReference type="FunFam" id="3.40.50.140:FF:000001">
    <property type="entry name" value="DNA topoisomerase 1"/>
    <property type="match status" value="1"/>
</dbReference>
<sequence>MGKSLVIVESPAKAKTINKYLGKDFIVKSSVGHVRDLPTAGQSTGKKAAAISTKGMSVEEKARIKKEKDRKALIKKMGINPFNDWEANYQVLPGKEKVVAELQKLAKDADYVYLATDLDREGEAIAWHLREIIGGDEERYKRVVFNEITKNAIQQAFEAPGELNMDGVNAQQARRFMDRVVGFMVSPLLWKKVARGLSAGRVQSVAVKLLVEREREIKAFIPEEFWDIHANTLTNSETNFRLQVAQKDGVAFKPTNETDTMAAVSTLEKAAYEVCKREDRPTSSKPSAPYITSTLQQAASTRLGYGVKKTMMLAQRLYEGGYITYMRTDSTNLSSEAVESVRDFINSEYGESYLPAKPLVYGSKEGAQEAHEAIRPSSVEVKTEDLQGMEPDAQKIYTLIWNQFVACQMTKAQYDSTTVSVKADEYTLKAKGRILKFDGWTRVQRPLGKNEDQILPAVQVGDSLKLETLEPKQHFTKPPARFTEAALVKELEKRGIGRPSTYASIISTIQDRGYVKVDQRRFYAEKMGEIVTDRLDNSFDDLMNFDFTARMEEKLDQVAEGHTDWKGVLNNFFTDFTGDLEKADLDETEGGMKPNHIVETDIECPTCNRSMGIRTASTGVFLGCSGYALPPKERCKTTINLGDEEGIINVLEEDVETEALRAKKRCPICETAMDAYLIDEKRKMHVCGNNPNCDGYVVEFGEFKVKGYDGPLVECDKCGSDMVLKNGRFGKYMDCTSETCKNTRKILRNGEVAPPKEDPVHLPELPCENSDAYFVLRDGASGLFMAASNFPKSRETRAPLVAELARFKERLSPKFTYLADAPAEDPDGRPTVVRFSRKSKENYVRSEIDGKPSGWTGLFIDGKWEITDKRKKPKKADAKK</sequence>
<dbReference type="Gene3D" id="3.40.50.140">
    <property type="match status" value="1"/>
</dbReference>
<evidence type="ECO:0000313" key="16">
    <source>
        <dbReference type="Proteomes" id="UP001139559"/>
    </source>
</evidence>
<dbReference type="InterPro" id="IPR013824">
    <property type="entry name" value="Topo_IA_cen_sub1"/>
</dbReference>
<keyword evidence="16" id="KW-1185">Reference proteome</keyword>
<feature type="domain" description="Topo IA-type catalytic" evidence="14">
    <location>
        <begin position="164"/>
        <end position="580"/>
    </location>
</feature>
<dbReference type="InterPro" id="IPR013825">
    <property type="entry name" value="Topo_IA_cen_sub2"/>
</dbReference>
<evidence type="ECO:0000313" key="15">
    <source>
        <dbReference type="EMBL" id="MCK6261966.1"/>
    </source>
</evidence>
<keyword evidence="9 12" id="KW-0238">DNA-binding</keyword>
<evidence type="ECO:0000256" key="12">
    <source>
        <dbReference type="HAMAP-Rule" id="MF_00952"/>
    </source>
</evidence>
<dbReference type="Pfam" id="PF01131">
    <property type="entry name" value="Topoisom_bac"/>
    <property type="match status" value="1"/>
</dbReference>
<comment type="function">
    <text evidence="11 12">Releases the supercoiling and torsional tension of DNA, which is introduced during the DNA replication and transcription, by transiently cleaving and rejoining one strand of the DNA duplex. Introduces a single-strand break via transesterification at a target site in duplex DNA. The scissile phosphodiester is attacked by the catalytic tyrosine of the enzyme, resulting in the formation of a DNA-(5'-phosphotyrosyl)-enzyme intermediate and the expulsion of a 3'-OH DNA strand. The free DNA strand then undergoes passage around the unbroken strand, thus removing DNA supercoils. Finally, in the religation step, the DNA 3'-OH attacks the covalent intermediate to expel the active-site tyrosine and restore the DNA phosphodiester backbone.</text>
</comment>
<comment type="similarity">
    <text evidence="2 12">Belongs to the type IA topoisomerase family.</text>
</comment>
<comment type="caution">
    <text evidence="12">Lacks conserved residue(s) required for the propagation of feature annotation.</text>
</comment>
<dbReference type="Gene3D" id="2.20.25.10">
    <property type="match status" value="1"/>
</dbReference>
<feature type="site" description="Interaction with DNA" evidence="12">
    <location>
        <position position="33"/>
    </location>
</feature>
<dbReference type="InterPro" id="IPR005733">
    <property type="entry name" value="TopoI_bac-type"/>
</dbReference>
<dbReference type="SMART" id="SM00437">
    <property type="entry name" value="TOP1Ac"/>
    <property type="match status" value="1"/>
</dbReference>
<feature type="site" description="Interaction with DNA" evidence="12">
    <location>
        <position position="190"/>
    </location>
</feature>